<dbReference type="CTD" id="20212785"/>
<dbReference type="KEGG" id="hro:HELRODRAFT_193813"/>
<dbReference type="GeneID" id="20212785"/>
<feature type="compositionally biased region" description="Gly residues" evidence="1">
    <location>
        <begin position="337"/>
        <end position="357"/>
    </location>
</feature>
<organism evidence="4 5">
    <name type="scientific">Helobdella robusta</name>
    <name type="common">Californian leech</name>
    <dbReference type="NCBI Taxonomy" id="6412"/>
    <lineage>
        <taxon>Eukaryota</taxon>
        <taxon>Metazoa</taxon>
        <taxon>Spiralia</taxon>
        <taxon>Lophotrochozoa</taxon>
        <taxon>Annelida</taxon>
        <taxon>Clitellata</taxon>
        <taxon>Hirudinea</taxon>
        <taxon>Rhynchobdellida</taxon>
        <taxon>Glossiphoniidae</taxon>
        <taxon>Helobdella</taxon>
    </lineage>
</organism>
<dbReference type="AlphaFoldDB" id="T1FVD9"/>
<keyword evidence="2" id="KW-1133">Transmembrane helix</keyword>
<feature type="transmembrane region" description="Helical" evidence="2">
    <location>
        <begin position="26"/>
        <end position="46"/>
    </location>
</feature>
<dbReference type="Proteomes" id="UP000015101">
    <property type="component" value="Unassembled WGS sequence"/>
</dbReference>
<evidence type="ECO:0000313" key="4">
    <source>
        <dbReference type="EnsemblMetazoa" id="HelroP193813"/>
    </source>
</evidence>
<dbReference type="HOGENOM" id="CLU_572768_0_0_1"/>
<evidence type="ECO:0000256" key="2">
    <source>
        <dbReference type="SAM" id="Phobius"/>
    </source>
</evidence>
<dbReference type="EnsemblMetazoa" id="HelroT193813">
    <property type="protein sequence ID" value="HelroP193813"/>
    <property type="gene ID" value="HelroG193813"/>
</dbReference>
<sequence length="477" mass="52599">MTLLGKQPLAESLGSNRSAINGLSKIIKLFLLLFVILCLFLAYRWWVLVSTNRDLYNENEKLRANIKRSNEFLKKMQQMNGDLKDCRDAMFREKSKSQMFAKNSEQESEKYQQLKTDLNKCSDDCAERTKILEGRLAVCQNQPKDAMKQPSAGNGVQTPHSTQTPANIFASKTNQPKQERPPFLGGKPFGLPDDGKTDKSGKTWADKQKNMDPNMGRPNITPSPDGVQGNIPPRKFTFTERPNVDKNLVKTDDVDKNAAKNVDAGKPGNPAGGNFDQQKFPNKLKVAADKNVNDNKSVKKDAKGDNEDDDYDYSDLSDKETKLAVGITTKKSAAAGNVGGGNAGVTGGAVNDGGKSGGGKDSRPGSKITPGLPMKGDQDVKKTTPSGKTATGKIDDAKKDEYDDGDYGYMRVVWMYVARVYQYQICYILNSLVCMGVLYKTGIEKALNNSLFMSFGRCNLFPPCAVHYRHLDQRTII</sequence>
<reference evidence="4" key="3">
    <citation type="submission" date="2015-06" db="UniProtKB">
        <authorList>
            <consortium name="EnsemblMetazoa"/>
        </authorList>
    </citation>
    <scope>IDENTIFICATION</scope>
</reference>
<accession>T1FVD9</accession>
<feature type="region of interest" description="Disordered" evidence="1">
    <location>
        <begin position="336"/>
        <end position="395"/>
    </location>
</feature>
<name>T1FVD9_HELRO</name>
<feature type="compositionally biased region" description="Basic and acidic residues" evidence="1">
    <location>
        <begin position="193"/>
        <end position="210"/>
    </location>
</feature>
<dbReference type="EMBL" id="KB097572">
    <property type="protein sequence ID" value="ESN94041.1"/>
    <property type="molecule type" value="Genomic_DNA"/>
</dbReference>
<reference evidence="3 5" key="2">
    <citation type="journal article" date="2013" name="Nature">
        <title>Insights into bilaterian evolution from three spiralian genomes.</title>
        <authorList>
            <person name="Simakov O."/>
            <person name="Marletaz F."/>
            <person name="Cho S.J."/>
            <person name="Edsinger-Gonzales E."/>
            <person name="Havlak P."/>
            <person name="Hellsten U."/>
            <person name="Kuo D.H."/>
            <person name="Larsson T."/>
            <person name="Lv J."/>
            <person name="Arendt D."/>
            <person name="Savage R."/>
            <person name="Osoegawa K."/>
            <person name="de Jong P."/>
            <person name="Grimwood J."/>
            <person name="Chapman J.A."/>
            <person name="Shapiro H."/>
            <person name="Aerts A."/>
            <person name="Otillar R.P."/>
            <person name="Terry A.Y."/>
            <person name="Boore J.L."/>
            <person name="Grigoriev I.V."/>
            <person name="Lindberg D.R."/>
            <person name="Seaver E.C."/>
            <person name="Weisblat D.A."/>
            <person name="Putnam N.H."/>
            <person name="Rokhsar D.S."/>
        </authorList>
    </citation>
    <scope>NUCLEOTIDE SEQUENCE</scope>
</reference>
<gene>
    <name evidence="4" type="primary">20212785</name>
    <name evidence="3" type="ORF">HELRODRAFT_193813</name>
</gene>
<dbReference type="EMBL" id="AMQM01007128">
    <property type="status" value="NOT_ANNOTATED_CDS"/>
    <property type="molecule type" value="Genomic_DNA"/>
</dbReference>
<keyword evidence="5" id="KW-1185">Reference proteome</keyword>
<proteinExistence type="predicted"/>
<feature type="compositionally biased region" description="Basic and acidic residues" evidence="1">
    <location>
        <begin position="242"/>
        <end position="258"/>
    </location>
</feature>
<feature type="compositionally biased region" description="Basic and acidic residues" evidence="1">
    <location>
        <begin position="286"/>
        <end position="305"/>
    </location>
</feature>
<dbReference type="InParanoid" id="T1FVD9"/>
<reference evidence="5" key="1">
    <citation type="submission" date="2012-12" db="EMBL/GenBank/DDBJ databases">
        <authorList>
            <person name="Hellsten U."/>
            <person name="Grimwood J."/>
            <person name="Chapman J.A."/>
            <person name="Shapiro H."/>
            <person name="Aerts A."/>
            <person name="Otillar R.P."/>
            <person name="Terry A.Y."/>
            <person name="Boore J.L."/>
            <person name="Simakov O."/>
            <person name="Marletaz F."/>
            <person name="Cho S.-J."/>
            <person name="Edsinger-Gonzales E."/>
            <person name="Havlak P."/>
            <person name="Kuo D.-H."/>
            <person name="Larsson T."/>
            <person name="Lv J."/>
            <person name="Arendt D."/>
            <person name="Savage R."/>
            <person name="Osoegawa K."/>
            <person name="de Jong P."/>
            <person name="Lindberg D.R."/>
            <person name="Seaver E.C."/>
            <person name="Weisblat D.A."/>
            <person name="Putnam N.H."/>
            <person name="Grigoriev I.V."/>
            <person name="Rokhsar D.S."/>
        </authorList>
    </citation>
    <scope>NUCLEOTIDE SEQUENCE</scope>
</reference>
<feature type="compositionally biased region" description="Polar residues" evidence="1">
    <location>
        <begin position="151"/>
        <end position="176"/>
    </location>
</feature>
<evidence type="ECO:0000313" key="5">
    <source>
        <dbReference type="Proteomes" id="UP000015101"/>
    </source>
</evidence>
<evidence type="ECO:0000256" key="1">
    <source>
        <dbReference type="SAM" id="MobiDB-lite"/>
    </source>
</evidence>
<feature type="region of interest" description="Disordered" evidence="1">
    <location>
        <begin position="145"/>
        <end position="314"/>
    </location>
</feature>
<keyword evidence="2" id="KW-0472">Membrane</keyword>
<keyword evidence="2" id="KW-0812">Transmembrane</keyword>
<dbReference type="RefSeq" id="XP_009027783.1">
    <property type="nucleotide sequence ID" value="XM_009029535.1"/>
</dbReference>
<feature type="compositionally biased region" description="Low complexity" evidence="1">
    <location>
        <begin position="181"/>
        <end position="192"/>
    </location>
</feature>
<evidence type="ECO:0000313" key="3">
    <source>
        <dbReference type="EMBL" id="ESN94041.1"/>
    </source>
</evidence>
<protein>
    <submittedName>
        <fullName evidence="3 4">Uncharacterized protein</fullName>
    </submittedName>
</protein>